<gene>
    <name evidence="2" type="ORF">QIS99_04375</name>
</gene>
<feature type="region of interest" description="Disordered" evidence="1">
    <location>
        <begin position="1"/>
        <end position="22"/>
    </location>
</feature>
<protein>
    <submittedName>
        <fullName evidence="2">Uncharacterized protein</fullName>
    </submittedName>
</protein>
<evidence type="ECO:0000313" key="2">
    <source>
        <dbReference type="EMBL" id="MDI3385453.1"/>
    </source>
</evidence>
<keyword evidence="3" id="KW-1185">Reference proteome</keyword>
<evidence type="ECO:0000256" key="1">
    <source>
        <dbReference type="SAM" id="MobiDB-lite"/>
    </source>
</evidence>
<comment type="caution">
    <text evidence="2">The sequence shown here is derived from an EMBL/GenBank/DDBJ whole genome shotgun (WGS) entry which is preliminary data.</text>
</comment>
<evidence type="ECO:0000313" key="3">
    <source>
        <dbReference type="Proteomes" id="UP001224661"/>
    </source>
</evidence>
<dbReference type="Proteomes" id="UP001224661">
    <property type="component" value="Unassembled WGS sequence"/>
</dbReference>
<organism evidence="2 3">
    <name type="scientific">Streptomyces solicavernae</name>
    <dbReference type="NCBI Taxonomy" id="3043614"/>
    <lineage>
        <taxon>Bacteria</taxon>
        <taxon>Bacillati</taxon>
        <taxon>Actinomycetota</taxon>
        <taxon>Actinomycetes</taxon>
        <taxon>Kitasatosporales</taxon>
        <taxon>Streptomycetaceae</taxon>
        <taxon>Streptomyces</taxon>
    </lineage>
</organism>
<accession>A0ABT6RLZ5</accession>
<reference evidence="2 3" key="1">
    <citation type="submission" date="2023-05" db="EMBL/GenBank/DDBJ databases">
        <title>Draft genome sequence of Streptomyces sp. B-S-A8 isolated from a cave soil in Thailand.</title>
        <authorList>
            <person name="Chamroensaksri N."/>
            <person name="Muangham S."/>
        </authorList>
    </citation>
    <scope>NUCLEOTIDE SEQUENCE [LARGE SCALE GENOMIC DNA]</scope>
    <source>
        <strain evidence="2 3">B-S-A8</strain>
    </source>
</reference>
<name>A0ABT6RLZ5_9ACTN</name>
<dbReference type="RefSeq" id="WP_282510533.1">
    <property type="nucleotide sequence ID" value="NZ_JASCIR010000002.1"/>
</dbReference>
<sequence>MHSPSRYKAAQADHTRAPGNADLDEMNRVVKELSLLPPAPASHETLGVECRRLRDYPNALHESIATDDATLRRDARRLLDVQAWPSQDATRSTWAAHRMDLGRLARNTCVSPTHAGVCTLPGPGVRALRLPRTPRARGWPVNDYPAVRCTHCGRSIAIEPPGALCYCGKQP</sequence>
<proteinExistence type="predicted"/>
<dbReference type="EMBL" id="JASCIR010000002">
    <property type="protein sequence ID" value="MDI3385453.1"/>
    <property type="molecule type" value="Genomic_DNA"/>
</dbReference>